<dbReference type="Pfam" id="PF00364">
    <property type="entry name" value="Biotin_lipoyl"/>
    <property type="match status" value="1"/>
</dbReference>
<dbReference type="PROSITE" id="PS50968">
    <property type="entry name" value="BIOTINYL_LIPOYL"/>
    <property type="match status" value="1"/>
</dbReference>
<dbReference type="AlphaFoldDB" id="A0A916ZT18"/>
<dbReference type="EMBL" id="BMGL01000005">
    <property type="protein sequence ID" value="GGE10159.1"/>
    <property type="molecule type" value="Genomic_DNA"/>
</dbReference>
<dbReference type="InterPro" id="IPR011053">
    <property type="entry name" value="Single_hybrid_motif"/>
</dbReference>
<dbReference type="PANTHER" id="PTHR45266">
    <property type="entry name" value="OXALOACETATE DECARBOXYLASE ALPHA CHAIN"/>
    <property type="match status" value="1"/>
</dbReference>
<comment type="caution">
    <text evidence="3">The sequence shown here is derived from an EMBL/GenBank/DDBJ whole genome shotgun (WGS) entry which is preliminary data.</text>
</comment>
<proteinExistence type="predicted"/>
<sequence length="161" mass="18057">MNKIYKAKVNNEFDFEFTQEEVDQLDSLSTTTESIHVLHENKSLNLSLVQQNFNEQSYQIKVNSNIYHVQISNDLDVLIKEMGLSLASASQVNEIKAPMPGLILDINVKEGQAVKEGETLLILEAMKMENAITAPRDAVIKKIPVVNANTVAKNELLIEME</sequence>
<dbReference type="Proteomes" id="UP000599688">
    <property type="component" value="Unassembled WGS sequence"/>
</dbReference>
<dbReference type="FunFam" id="2.40.50.100:FF:000003">
    <property type="entry name" value="Acetyl-CoA carboxylase biotin carboxyl carrier protein"/>
    <property type="match status" value="1"/>
</dbReference>
<evidence type="ECO:0000313" key="4">
    <source>
        <dbReference type="Proteomes" id="UP000599688"/>
    </source>
</evidence>
<dbReference type="PANTHER" id="PTHR45266:SF3">
    <property type="entry name" value="OXALOACETATE DECARBOXYLASE ALPHA CHAIN"/>
    <property type="match status" value="1"/>
</dbReference>
<evidence type="ECO:0000259" key="2">
    <source>
        <dbReference type="PROSITE" id="PS50968"/>
    </source>
</evidence>
<feature type="domain" description="Lipoyl-binding" evidence="2">
    <location>
        <begin position="79"/>
        <end position="161"/>
    </location>
</feature>
<dbReference type="InterPro" id="IPR000089">
    <property type="entry name" value="Biotin_lipoyl"/>
</dbReference>
<evidence type="ECO:0000256" key="1">
    <source>
        <dbReference type="ARBA" id="ARBA00023267"/>
    </source>
</evidence>
<dbReference type="RefSeq" id="WP_188405673.1">
    <property type="nucleotide sequence ID" value="NZ_BMGL01000005.1"/>
</dbReference>
<protein>
    <recommendedName>
        <fullName evidence="2">Lipoyl-binding domain-containing protein</fullName>
    </recommendedName>
</protein>
<dbReference type="Gene3D" id="2.40.50.100">
    <property type="match status" value="1"/>
</dbReference>
<dbReference type="CDD" id="cd06850">
    <property type="entry name" value="biotinyl_domain"/>
    <property type="match status" value="1"/>
</dbReference>
<gene>
    <name evidence="3" type="ORF">GCM10010831_09570</name>
</gene>
<dbReference type="InterPro" id="IPR001882">
    <property type="entry name" value="Biotin_BS"/>
</dbReference>
<dbReference type="InterPro" id="IPR050709">
    <property type="entry name" value="Biotin_Carboxyl_Carrier/Decarb"/>
</dbReference>
<evidence type="ECO:0000313" key="3">
    <source>
        <dbReference type="EMBL" id="GGE10159.1"/>
    </source>
</evidence>
<dbReference type="SUPFAM" id="SSF51230">
    <property type="entry name" value="Single hybrid motif"/>
    <property type="match status" value="1"/>
</dbReference>
<reference evidence="3 4" key="1">
    <citation type="journal article" date="2014" name="Int. J. Syst. Evol. Microbiol.">
        <title>Complete genome sequence of Corynebacterium casei LMG S-19264T (=DSM 44701T), isolated from a smear-ripened cheese.</title>
        <authorList>
            <consortium name="US DOE Joint Genome Institute (JGI-PGF)"/>
            <person name="Walter F."/>
            <person name="Albersmeier A."/>
            <person name="Kalinowski J."/>
            <person name="Ruckert C."/>
        </authorList>
    </citation>
    <scope>NUCLEOTIDE SEQUENCE [LARGE SCALE GENOMIC DNA]</scope>
    <source>
        <strain evidence="3 4">CGMCC 1.12925</strain>
    </source>
</reference>
<dbReference type="PROSITE" id="PS00188">
    <property type="entry name" value="BIOTIN"/>
    <property type="match status" value="1"/>
</dbReference>
<keyword evidence="1" id="KW-0092">Biotin</keyword>
<accession>A0A916ZT18</accession>
<name>A0A916ZT18_9FLAO</name>
<keyword evidence="4" id="KW-1185">Reference proteome</keyword>
<organism evidence="3 4">
    <name type="scientific">Psychroflexus salis</name>
    <dbReference type="NCBI Taxonomy" id="1526574"/>
    <lineage>
        <taxon>Bacteria</taxon>
        <taxon>Pseudomonadati</taxon>
        <taxon>Bacteroidota</taxon>
        <taxon>Flavobacteriia</taxon>
        <taxon>Flavobacteriales</taxon>
        <taxon>Flavobacteriaceae</taxon>
        <taxon>Psychroflexus</taxon>
    </lineage>
</organism>